<dbReference type="PRINTS" id="PR00412">
    <property type="entry name" value="EPOXHYDRLASE"/>
</dbReference>
<reference evidence="4" key="5">
    <citation type="journal article" date="2021" name="G3 (Bethesda)">
        <title>Aegilops tauschii genome assembly Aet v5.0 features greater sequence contiguity and improved annotation.</title>
        <authorList>
            <person name="Wang L."/>
            <person name="Zhu T."/>
            <person name="Rodriguez J.C."/>
            <person name="Deal K.R."/>
            <person name="Dubcovsky J."/>
            <person name="McGuire P.E."/>
            <person name="Lux T."/>
            <person name="Spannagl M."/>
            <person name="Mayer K.F.X."/>
            <person name="Baldrich P."/>
            <person name="Meyers B.C."/>
            <person name="Huo N."/>
            <person name="Gu Y.Q."/>
            <person name="Zhou H."/>
            <person name="Devos K.M."/>
            <person name="Bennetzen J.L."/>
            <person name="Unver T."/>
            <person name="Budak H."/>
            <person name="Gulick P.J."/>
            <person name="Galiba G."/>
            <person name="Kalapos B."/>
            <person name="Nelson D.R."/>
            <person name="Li P."/>
            <person name="You F.M."/>
            <person name="Luo M.C."/>
            <person name="Dvorak J."/>
        </authorList>
    </citation>
    <scope>NUCLEOTIDE SEQUENCE [LARGE SCALE GENOMIC DNA]</scope>
    <source>
        <strain evidence="4">cv. AL8/78</strain>
    </source>
</reference>
<evidence type="ECO:0000313" key="5">
    <source>
        <dbReference type="Proteomes" id="UP000015105"/>
    </source>
</evidence>
<feature type="compositionally biased region" description="Gly residues" evidence="3">
    <location>
        <begin position="1"/>
        <end position="10"/>
    </location>
</feature>
<reference evidence="4" key="3">
    <citation type="journal article" date="2017" name="Nature">
        <title>Genome sequence of the progenitor of the wheat D genome Aegilops tauschii.</title>
        <authorList>
            <person name="Luo M.C."/>
            <person name="Gu Y.Q."/>
            <person name="Puiu D."/>
            <person name="Wang H."/>
            <person name="Twardziok S.O."/>
            <person name="Deal K.R."/>
            <person name="Huo N."/>
            <person name="Zhu T."/>
            <person name="Wang L."/>
            <person name="Wang Y."/>
            <person name="McGuire P.E."/>
            <person name="Liu S."/>
            <person name="Long H."/>
            <person name="Ramasamy R.K."/>
            <person name="Rodriguez J.C."/>
            <person name="Van S.L."/>
            <person name="Yuan L."/>
            <person name="Wang Z."/>
            <person name="Xia Z."/>
            <person name="Xiao L."/>
            <person name="Anderson O.D."/>
            <person name="Ouyang S."/>
            <person name="Liang Y."/>
            <person name="Zimin A.V."/>
            <person name="Pertea G."/>
            <person name="Qi P."/>
            <person name="Bennetzen J.L."/>
            <person name="Dai X."/>
            <person name="Dawson M.W."/>
            <person name="Muller H.G."/>
            <person name="Kugler K."/>
            <person name="Rivarola-Duarte L."/>
            <person name="Spannagl M."/>
            <person name="Mayer K.F.X."/>
            <person name="Lu F.H."/>
            <person name="Bevan M.W."/>
            <person name="Leroy P."/>
            <person name="Li P."/>
            <person name="You F.M."/>
            <person name="Sun Q."/>
            <person name="Liu Z."/>
            <person name="Lyons E."/>
            <person name="Wicker T."/>
            <person name="Salzberg S.L."/>
            <person name="Devos K.M."/>
            <person name="Dvorak J."/>
        </authorList>
    </citation>
    <scope>NUCLEOTIDE SEQUENCE [LARGE SCALE GENOMIC DNA]</scope>
    <source>
        <strain evidence="4">cv. AL8/78</strain>
    </source>
</reference>
<dbReference type="GO" id="GO:0016787">
    <property type="term" value="F:hydrolase activity"/>
    <property type="evidence" value="ECO:0007669"/>
    <property type="project" value="UniProtKB-KW"/>
</dbReference>
<feature type="compositionally biased region" description="Basic residues" evidence="3">
    <location>
        <begin position="131"/>
        <end position="151"/>
    </location>
</feature>
<comment type="similarity">
    <text evidence="2">Belongs to the AB hydrolase superfamily. Epoxide hydrolase family.</text>
</comment>
<evidence type="ECO:0000256" key="1">
    <source>
        <dbReference type="ARBA" id="ARBA00022801"/>
    </source>
</evidence>
<reference evidence="4" key="4">
    <citation type="submission" date="2019-03" db="UniProtKB">
        <authorList>
            <consortium name="EnsemblPlants"/>
        </authorList>
    </citation>
    <scope>IDENTIFICATION</scope>
</reference>
<keyword evidence="5" id="KW-1185">Reference proteome</keyword>
<sequence>GSSGRRGGGDQAPDGGGERHRDARGGVRAGGRPGGAVPARLPGAVVLVAAPDGAPRRAGLPVRGARPARLRRHGGAGRRRVLHRLPRRRRRRRAARRPRHRQGVRGGARLGRHHRVVPVPLPPGPGDGARQHQRRLHAPRLHPRRRRRRQDHRLLQPSLRPNLLHLPLPGLFFISSSAPLSTLYHASLSSVLTNDEVVQEPGVAEKEFAPAHARHLMTRILSDRFSERAAGKEPKDGGDDADVALPPWLTEADIDYFAAAFEKTGFTGAINYYRNMDRNWELAAPWADAKVTVPTKFIVGDGDLTYHYAGIQDYLHKGGLKADVPLLEELVVVPGAGHFIQQERAQEVSDHIHDFIAKF</sequence>
<dbReference type="SUPFAM" id="SSF53474">
    <property type="entry name" value="alpha/beta-Hydrolases"/>
    <property type="match status" value="1"/>
</dbReference>
<dbReference type="Gramene" id="AET5Gv21132100.12">
    <property type="protein sequence ID" value="AET5Gv21132100.12"/>
    <property type="gene ID" value="AET5Gv21132100"/>
</dbReference>
<feature type="compositionally biased region" description="Basic residues" evidence="3">
    <location>
        <begin position="66"/>
        <end position="103"/>
    </location>
</feature>
<reference evidence="5" key="2">
    <citation type="journal article" date="2017" name="Nat. Plants">
        <title>The Aegilops tauschii genome reveals multiple impacts of transposons.</title>
        <authorList>
            <person name="Zhao G."/>
            <person name="Zou C."/>
            <person name="Li K."/>
            <person name="Wang K."/>
            <person name="Li T."/>
            <person name="Gao L."/>
            <person name="Zhang X."/>
            <person name="Wang H."/>
            <person name="Yang Z."/>
            <person name="Liu X."/>
            <person name="Jiang W."/>
            <person name="Mao L."/>
            <person name="Kong X."/>
            <person name="Jiao Y."/>
            <person name="Jia J."/>
        </authorList>
    </citation>
    <scope>NUCLEOTIDE SEQUENCE [LARGE SCALE GENOMIC DNA]</scope>
    <source>
        <strain evidence="5">cv. AL8/78</strain>
    </source>
</reference>
<evidence type="ECO:0008006" key="6">
    <source>
        <dbReference type="Google" id="ProtNLM"/>
    </source>
</evidence>
<evidence type="ECO:0000256" key="2">
    <source>
        <dbReference type="ARBA" id="ARBA00038334"/>
    </source>
</evidence>
<keyword evidence="1" id="KW-0378">Hydrolase</keyword>
<dbReference type="AlphaFoldDB" id="A0A453MC29"/>
<dbReference type="PANTHER" id="PTHR43329">
    <property type="entry name" value="EPOXIDE HYDROLASE"/>
    <property type="match status" value="1"/>
</dbReference>
<proteinExistence type="inferred from homology"/>
<feature type="region of interest" description="Disordered" evidence="3">
    <location>
        <begin position="1"/>
        <end position="39"/>
    </location>
</feature>
<accession>A0A453MC29</accession>
<dbReference type="InterPro" id="IPR000639">
    <property type="entry name" value="Epox_hydrolase-like"/>
</dbReference>
<dbReference type="Gene3D" id="3.40.50.1820">
    <property type="entry name" value="alpha/beta hydrolase"/>
    <property type="match status" value="1"/>
</dbReference>
<evidence type="ECO:0000256" key="3">
    <source>
        <dbReference type="SAM" id="MobiDB-lite"/>
    </source>
</evidence>
<name>A0A453MC29_AEGTS</name>
<protein>
    <recommendedName>
        <fullName evidence="6">AB hydrolase-1 domain-containing protein</fullName>
    </recommendedName>
</protein>
<feature type="compositionally biased region" description="Basic and acidic residues" evidence="3">
    <location>
        <begin position="16"/>
        <end position="25"/>
    </location>
</feature>
<dbReference type="EnsemblPlants" id="AET5Gv21132100.12">
    <property type="protein sequence ID" value="AET5Gv21132100.12"/>
    <property type="gene ID" value="AET5Gv21132100"/>
</dbReference>
<organism evidence="4 5">
    <name type="scientific">Aegilops tauschii subsp. strangulata</name>
    <name type="common">Goatgrass</name>
    <dbReference type="NCBI Taxonomy" id="200361"/>
    <lineage>
        <taxon>Eukaryota</taxon>
        <taxon>Viridiplantae</taxon>
        <taxon>Streptophyta</taxon>
        <taxon>Embryophyta</taxon>
        <taxon>Tracheophyta</taxon>
        <taxon>Spermatophyta</taxon>
        <taxon>Magnoliopsida</taxon>
        <taxon>Liliopsida</taxon>
        <taxon>Poales</taxon>
        <taxon>Poaceae</taxon>
        <taxon>BOP clade</taxon>
        <taxon>Pooideae</taxon>
        <taxon>Triticodae</taxon>
        <taxon>Triticeae</taxon>
        <taxon>Triticinae</taxon>
        <taxon>Aegilops</taxon>
    </lineage>
</organism>
<evidence type="ECO:0000313" key="4">
    <source>
        <dbReference type="EnsemblPlants" id="AET5Gv21132100.12"/>
    </source>
</evidence>
<dbReference type="InterPro" id="IPR029058">
    <property type="entry name" value="AB_hydrolase_fold"/>
</dbReference>
<reference evidence="5" key="1">
    <citation type="journal article" date="2014" name="Science">
        <title>Ancient hybridizations among the ancestral genomes of bread wheat.</title>
        <authorList>
            <consortium name="International Wheat Genome Sequencing Consortium,"/>
            <person name="Marcussen T."/>
            <person name="Sandve S.R."/>
            <person name="Heier L."/>
            <person name="Spannagl M."/>
            <person name="Pfeifer M."/>
            <person name="Jakobsen K.S."/>
            <person name="Wulff B.B."/>
            <person name="Steuernagel B."/>
            <person name="Mayer K.F."/>
            <person name="Olsen O.A."/>
        </authorList>
    </citation>
    <scope>NUCLEOTIDE SEQUENCE [LARGE SCALE GENOMIC DNA]</scope>
    <source>
        <strain evidence="5">cv. AL8/78</strain>
    </source>
</reference>
<dbReference type="Proteomes" id="UP000015105">
    <property type="component" value="Chromosome 5D"/>
</dbReference>
<feature type="region of interest" description="Disordered" evidence="3">
    <location>
        <begin position="54"/>
        <end position="156"/>
    </location>
</feature>